<accession>A0AAV5TWP4</accession>
<feature type="non-terminal residue" evidence="1">
    <location>
        <position position="65"/>
    </location>
</feature>
<gene>
    <name evidence="1" type="ORF">PENTCL1PPCAC_20845</name>
    <name evidence="2" type="ORF">PENTCL1PPCAC_20857</name>
</gene>
<dbReference type="AlphaFoldDB" id="A0AAV5TWP4"/>
<evidence type="ECO:0000313" key="3">
    <source>
        <dbReference type="Proteomes" id="UP001432027"/>
    </source>
</evidence>
<dbReference type="Proteomes" id="UP001432027">
    <property type="component" value="Unassembled WGS sequence"/>
</dbReference>
<proteinExistence type="predicted"/>
<name>A0AAV5TWP4_9BILA</name>
<dbReference type="EMBL" id="BTSX01000005">
    <property type="protein sequence ID" value="GMS98670.1"/>
    <property type="molecule type" value="Genomic_DNA"/>
</dbReference>
<comment type="caution">
    <text evidence="1">The sequence shown here is derived from an EMBL/GenBank/DDBJ whole genome shotgun (WGS) entry which is preliminary data.</text>
</comment>
<organism evidence="1 3">
    <name type="scientific">Pristionchus entomophagus</name>
    <dbReference type="NCBI Taxonomy" id="358040"/>
    <lineage>
        <taxon>Eukaryota</taxon>
        <taxon>Metazoa</taxon>
        <taxon>Ecdysozoa</taxon>
        <taxon>Nematoda</taxon>
        <taxon>Chromadorea</taxon>
        <taxon>Rhabditida</taxon>
        <taxon>Rhabditina</taxon>
        <taxon>Diplogasteromorpha</taxon>
        <taxon>Diplogasteroidea</taxon>
        <taxon>Neodiplogasteridae</taxon>
        <taxon>Pristionchus</taxon>
    </lineage>
</organism>
<protein>
    <submittedName>
        <fullName evidence="1">Uncharacterized protein</fullName>
    </submittedName>
</protein>
<sequence>MVASLYDVSDVEEEFESKVNVYTRLQDRLFVLELLDQNKEKNIGLKLMQRAILKRFQETFWMNKT</sequence>
<reference evidence="1" key="1">
    <citation type="submission" date="2023-10" db="EMBL/GenBank/DDBJ databases">
        <title>Genome assembly of Pristionchus species.</title>
        <authorList>
            <person name="Yoshida K."/>
            <person name="Sommer R.J."/>
        </authorList>
    </citation>
    <scope>NUCLEOTIDE SEQUENCE</scope>
    <source>
        <strain evidence="1">RS0144</strain>
    </source>
</reference>
<keyword evidence="3" id="KW-1185">Reference proteome</keyword>
<evidence type="ECO:0000313" key="2">
    <source>
        <dbReference type="EMBL" id="GMS98682.1"/>
    </source>
</evidence>
<dbReference type="EMBL" id="BTSX01000005">
    <property type="protein sequence ID" value="GMS98682.1"/>
    <property type="molecule type" value="Genomic_DNA"/>
</dbReference>
<evidence type="ECO:0000313" key="1">
    <source>
        <dbReference type="EMBL" id="GMS98670.1"/>
    </source>
</evidence>